<sequence>MNLIMYKTKLFKLSFAVALFAISFNGTAQINTPAPSPAGSVSATVGLTEIEINYSRPQMKGRKIFGDSDALVPNGQLWRAGANAGTTVKFSDDVKIAGQDLAAGEYLFLATPGASEWEVVFYSDISLGGNVSAYDDSKAALKAKVKSSKLTETVGTLTYNISEISENSENANIQLAWENTAVNVPVQVSFDETVMKAIAENTVVNPRNLMTAARYYLSADKDLNQALAWVNTYLATGDNSTQFWNVHVKAQILAKQGNKKEAIKVAKESMAAAKAFEGGDFGYIKRNEDLIASLK</sequence>
<dbReference type="STRING" id="692418.SAMN04488029_0321"/>
<evidence type="ECO:0008006" key="4">
    <source>
        <dbReference type="Google" id="ProtNLM"/>
    </source>
</evidence>
<feature type="chain" id="PRO_5012822868" description="DUF2911 domain-containing protein" evidence="1">
    <location>
        <begin position="29"/>
        <end position="295"/>
    </location>
</feature>
<organism evidence="2 3">
    <name type="scientific">Reichenbachiella faecimaris</name>
    <dbReference type="NCBI Taxonomy" id="692418"/>
    <lineage>
        <taxon>Bacteria</taxon>
        <taxon>Pseudomonadati</taxon>
        <taxon>Bacteroidota</taxon>
        <taxon>Cytophagia</taxon>
        <taxon>Cytophagales</taxon>
        <taxon>Reichenbachiellaceae</taxon>
        <taxon>Reichenbachiella</taxon>
    </lineage>
</organism>
<proteinExistence type="predicted"/>
<dbReference type="AlphaFoldDB" id="A0A1W2G5V3"/>
<dbReference type="Proteomes" id="UP000192472">
    <property type="component" value="Unassembled WGS sequence"/>
</dbReference>
<reference evidence="2 3" key="1">
    <citation type="submission" date="2017-04" db="EMBL/GenBank/DDBJ databases">
        <authorList>
            <person name="Afonso C.L."/>
            <person name="Miller P.J."/>
            <person name="Scott M.A."/>
            <person name="Spackman E."/>
            <person name="Goraichik I."/>
            <person name="Dimitrov K.M."/>
            <person name="Suarez D.L."/>
            <person name="Swayne D.E."/>
        </authorList>
    </citation>
    <scope>NUCLEOTIDE SEQUENCE [LARGE SCALE GENOMIC DNA]</scope>
    <source>
        <strain evidence="2 3">DSM 26133</strain>
    </source>
</reference>
<name>A0A1W2G5V3_REIFA</name>
<dbReference type="Pfam" id="PF11138">
    <property type="entry name" value="DUF2911"/>
    <property type="match status" value="1"/>
</dbReference>
<dbReference type="SUPFAM" id="SSF81901">
    <property type="entry name" value="HCP-like"/>
    <property type="match status" value="1"/>
</dbReference>
<protein>
    <recommendedName>
        <fullName evidence="4">DUF2911 domain-containing protein</fullName>
    </recommendedName>
</protein>
<evidence type="ECO:0000313" key="2">
    <source>
        <dbReference type="EMBL" id="SMD31983.1"/>
    </source>
</evidence>
<keyword evidence="3" id="KW-1185">Reference proteome</keyword>
<gene>
    <name evidence="2" type="ORF">SAMN04488029_0321</name>
</gene>
<dbReference type="InterPro" id="IPR021314">
    <property type="entry name" value="DUF2911"/>
</dbReference>
<feature type="signal peptide" evidence="1">
    <location>
        <begin position="1"/>
        <end position="28"/>
    </location>
</feature>
<dbReference type="EMBL" id="FWYF01000001">
    <property type="protein sequence ID" value="SMD31983.1"/>
    <property type="molecule type" value="Genomic_DNA"/>
</dbReference>
<accession>A0A1W2G5V3</accession>
<evidence type="ECO:0000256" key="1">
    <source>
        <dbReference type="SAM" id="SignalP"/>
    </source>
</evidence>
<evidence type="ECO:0000313" key="3">
    <source>
        <dbReference type="Proteomes" id="UP000192472"/>
    </source>
</evidence>
<keyword evidence="1" id="KW-0732">Signal</keyword>